<dbReference type="Pfam" id="PF01553">
    <property type="entry name" value="Acyltransferase"/>
    <property type="match status" value="1"/>
</dbReference>
<keyword evidence="2" id="KW-0012">Acyltransferase</keyword>
<sequence length="305" mass="35155">MGEKIRHKRTEEFKAYLLRMMPNSRMNEDTAITPENIYQEAHIANRELLLEIISKTHLAGSTILGEANVLKIEELASQGKSVLILSDHVSNLDVPNIYAQFYNHRNPKFKEIFERFVFIAGTKLNENPVVKVFTEMFTRVVVYAIRSLTELKNCEEAKDELELANKINLRSTRKIGELRNKGSIFILFPAGTRYRPWMPETKKGITAVYGYLRSFDYYCCLSLNGNTMPPAEHEDMTKEDVCDDVVVLNFGEIHETKTYIQSFAIDLTNLTLSESEAQKQVVADDIMAKIDQLHEEAEIYRQKYI</sequence>
<dbReference type="RefSeq" id="WP_092440351.1">
    <property type="nucleotide sequence ID" value="NZ_FMYP01000071.1"/>
</dbReference>
<dbReference type="AlphaFoldDB" id="A0A1G6R8P4"/>
<dbReference type="Gene3D" id="3.40.1130.10">
    <property type="entry name" value="Glycerol-3-phosphate (1)-acyltransferase"/>
    <property type="match status" value="1"/>
</dbReference>
<dbReference type="STRING" id="1640674.SAMN05216323_10719"/>
<evidence type="ECO:0000313" key="3">
    <source>
        <dbReference type="Proteomes" id="UP000199452"/>
    </source>
</evidence>
<protein>
    <submittedName>
        <fullName evidence="2">Acyltransferase</fullName>
    </submittedName>
</protein>
<evidence type="ECO:0000259" key="1">
    <source>
        <dbReference type="Pfam" id="PF01553"/>
    </source>
</evidence>
<gene>
    <name evidence="2" type="ORF">SAMN05216323_10719</name>
</gene>
<proteinExistence type="predicted"/>
<evidence type="ECO:0000313" key="2">
    <source>
        <dbReference type="EMBL" id="SDD00908.1"/>
    </source>
</evidence>
<keyword evidence="2" id="KW-0808">Transferase</keyword>
<dbReference type="OrthoDB" id="350185at2"/>
<reference evidence="2 3" key="1">
    <citation type="submission" date="2016-09" db="EMBL/GenBank/DDBJ databases">
        <authorList>
            <person name="Capua I."/>
            <person name="De Benedictis P."/>
            <person name="Joannis T."/>
            <person name="Lombin L.H."/>
            <person name="Cattoli G."/>
        </authorList>
    </citation>
    <scope>NUCLEOTIDE SEQUENCE [LARGE SCALE GENOMIC DNA]</scope>
    <source>
        <strain evidence="2 3">A7P-90m</strain>
    </source>
</reference>
<dbReference type="EMBL" id="FMYP01000071">
    <property type="protein sequence ID" value="SDD00908.1"/>
    <property type="molecule type" value="Genomic_DNA"/>
</dbReference>
<dbReference type="SUPFAM" id="SSF69593">
    <property type="entry name" value="Glycerol-3-phosphate (1)-acyltransferase"/>
    <property type="match status" value="1"/>
</dbReference>
<dbReference type="Proteomes" id="UP000199452">
    <property type="component" value="Unassembled WGS sequence"/>
</dbReference>
<feature type="domain" description="Phospholipid/glycerol acyltransferase" evidence="1">
    <location>
        <begin position="73"/>
        <end position="196"/>
    </location>
</feature>
<name>A0A1G6R8P4_9BACT</name>
<keyword evidence="3" id="KW-1185">Reference proteome</keyword>
<dbReference type="InterPro" id="IPR002123">
    <property type="entry name" value="Plipid/glycerol_acylTrfase"/>
</dbReference>
<accession>A0A1G6R8P4</accession>
<dbReference type="GO" id="GO:0016746">
    <property type="term" value="F:acyltransferase activity"/>
    <property type="evidence" value="ECO:0007669"/>
    <property type="project" value="UniProtKB-KW"/>
</dbReference>
<organism evidence="2 3">
    <name type="scientific">Williamwhitmania taraxaci</name>
    <dbReference type="NCBI Taxonomy" id="1640674"/>
    <lineage>
        <taxon>Bacteria</taxon>
        <taxon>Pseudomonadati</taxon>
        <taxon>Bacteroidota</taxon>
        <taxon>Bacteroidia</taxon>
        <taxon>Bacteroidales</taxon>
        <taxon>Williamwhitmaniaceae</taxon>
        <taxon>Williamwhitmania</taxon>
    </lineage>
</organism>